<dbReference type="InterPro" id="IPR020449">
    <property type="entry name" value="Tscrpt_reg_AraC-type_HTH"/>
</dbReference>
<dbReference type="PRINTS" id="PR00032">
    <property type="entry name" value="HTHARAC"/>
</dbReference>
<keyword evidence="1" id="KW-0805">Transcription regulation</keyword>
<evidence type="ECO:0000256" key="3">
    <source>
        <dbReference type="ARBA" id="ARBA00023163"/>
    </source>
</evidence>
<dbReference type="InterPro" id="IPR009057">
    <property type="entry name" value="Homeodomain-like_sf"/>
</dbReference>
<evidence type="ECO:0000259" key="4">
    <source>
        <dbReference type="PROSITE" id="PS01124"/>
    </source>
</evidence>
<proteinExistence type="predicted"/>
<dbReference type="PANTHER" id="PTHR43280">
    <property type="entry name" value="ARAC-FAMILY TRANSCRIPTIONAL REGULATOR"/>
    <property type="match status" value="1"/>
</dbReference>
<dbReference type="InterPro" id="IPR018060">
    <property type="entry name" value="HTH_AraC"/>
</dbReference>
<dbReference type="GO" id="GO:0043565">
    <property type="term" value="F:sequence-specific DNA binding"/>
    <property type="evidence" value="ECO:0007669"/>
    <property type="project" value="InterPro"/>
</dbReference>
<dbReference type="Gene3D" id="1.10.10.60">
    <property type="entry name" value="Homeodomain-like"/>
    <property type="match status" value="1"/>
</dbReference>
<organism evidence="5">
    <name type="scientific">bioreactor metagenome</name>
    <dbReference type="NCBI Taxonomy" id="1076179"/>
    <lineage>
        <taxon>unclassified sequences</taxon>
        <taxon>metagenomes</taxon>
        <taxon>ecological metagenomes</taxon>
    </lineage>
</organism>
<dbReference type="InterPro" id="IPR018062">
    <property type="entry name" value="HTH_AraC-typ_CS"/>
</dbReference>
<dbReference type="EMBL" id="VSSQ01090698">
    <property type="protein sequence ID" value="MPN36528.1"/>
    <property type="molecule type" value="Genomic_DNA"/>
</dbReference>
<keyword evidence="3" id="KW-0804">Transcription</keyword>
<dbReference type="PROSITE" id="PS00041">
    <property type="entry name" value="HTH_ARAC_FAMILY_1"/>
    <property type="match status" value="1"/>
</dbReference>
<sequence length="75" mass="8636">MVINTKFNTNFPDFINSYRVQYALNLLAVIEEKNLTIESIAYESGFSNRTSFYNAFKKQTGKLPSEYIKKRGSNA</sequence>
<feature type="domain" description="HTH araC/xylS-type" evidence="4">
    <location>
        <begin position="1"/>
        <end position="70"/>
    </location>
</feature>
<evidence type="ECO:0000313" key="5">
    <source>
        <dbReference type="EMBL" id="MPN36528.1"/>
    </source>
</evidence>
<accession>A0A645HBX3</accession>
<dbReference type="Pfam" id="PF12833">
    <property type="entry name" value="HTH_18"/>
    <property type="match status" value="1"/>
</dbReference>
<dbReference type="SUPFAM" id="SSF46689">
    <property type="entry name" value="Homeodomain-like"/>
    <property type="match status" value="1"/>
</dbReference>
<keyword evidence="2" id="KW-0238">DNA-binding</keyword>
<dbReference type="PROSITE" id="PS01124">
    <property type="entry name" value="HTH_ARAC_FAMILY_2"/>
    <property type="match status" value="1"/>
</dbReference>
<dbReference type="GO" id="GO:0003700">
    <property type="term" value="F:DNA-binding transcription factor activity"/>
    <property type="evidence" value="ECO:0007669"/>
    <property type="project" value="InterPro"/>
</dbReference>
<protein>
    <recommendedName>
        <fullName evidence="4">HTH araC/xylS-type domain-containing protein</fullName>
    </recommendedName>
</protein>
<reference evidence="5" key="1">
    <citation type="submission" date="2019-08" db="EMBL/GenBank/DDBJ databases">
        <authorList>
            <person name="Kucharzyk K."/>
            <person name="Murdoch R.W."/>
            <person name="Higgins S."/>
            <person name="Loffler F."/>
        </authorList>
    </citation>
    <scope>NUCLEOTIDE SEQUENCE</scope>
</reference>
<evidence type="ECO:0000256" key="2">
    <source>
        <dbReference type="ARBA" id="ARBA00023125"/>
    </source>
</evidence>
<gene>
    <name evidence="5" type="ORF">SDC9_184037</name>
</gene>
<dbReference type="SMART" id="SM00342">
    <property type="entry name" value="HTH_ARAC"/>
    <property type="match status" value="1"/>
</dbReference>
<evidence type="ECO:0000256" key="1">
    <source>
        <dbReference type="ARBA" id="ARBA00023015"/>
    </source>
</evidence>
<name>A0A645HBX3_9ZZZZ</name>
<dbReference type="AlphaFoldDB" id="A0A645HBX3"/>
<dbReference type="PANTHER" id="PTHR43280:SF29">
    <property type="entry name" value="ARAC-FAMILY TRANSCRIPTIONAL REGULATOR"/>
    <property type="match status" value="1"/>
</dbReference>
<comment type="caution">
    <text evidence="5">The sequence shown here is derived from an EMBL/GenBank/DDBJ whole genome shotgun (WGS) entry which is preliminary data.</text>
</comment>